<evidence type="ECO:0000256" key="6">
    <source>
        <dbReference type="ARBA" id="ARBA00023136"/>
    </source>
</evidence>
<dbReference type="InterPro" id="IPR022764">
    <property type="entry name" value="Peptidase_S54_rhomboid_dom"/>
</dbReference>
<reference evidence="9 10" key="1">
    <citation type="submission" date="2023-01" db="EMBL/GenBank/DDBJ databases">
        <title>Analysis of 21 Apiospora genomes using comparative genomics revels a genus with tremendous synthesis potential of carbohydrate active enzymes and secondary metabolites.</title>
        <authorList>
            <person name="Sorensen T."/>
        </authorList>
    </citation>
    <scope>NUCLEOTIDE SEQUENCE [LARGE SCALE GENOMIC DNA]</scope>
    <source>
        <strain evidence="9 10">CBS 24483</strain>
    </source>
</reference>
<dbReference type="PANTHER" id="PTHR43731">
    <property type="entry name" value="RHOMBOID PROTEASE"/>
    <property type="match status" value="1"/>
</dbReference>
<keyword evidence="10" id="KW-1185">Reference proteome</keyword>
<evidence type="ECO:0000256" key="5">
    <source>
        <dbReference type="ARBA" id="ARBA00022989"/>
    </source>
</evidence>
<sequence>MDFNTPELLRRGLAQRHALASINTSNERFSRIFISGFIGINTLVYGGWLYTKFKPSYQPVRGRRQGSSSSSPWASRALQRLTGWLTTEFMQDNFLLGARNLRAGRWWTLLTYAVSHRSLSHLASNMAAFHVFAGVAVRLYDPLSVAGELCLGSAVAGALAQLSDWRHRRQDGVMQRRGSVQILVLHHAQGASAITRGLAMAVTVLRPCILVRGPLLLSVSVPLWVCSLGWFLYDCYELSGVMEDGLQVGHAGHLGGMAFGDAYAGLRLLVPSHRDASFMNAIGLREG</sequence>
<keyword evidence="5 7" id="KW-1133">Transmembrane helix</keyword>
<dbReference type="SUPFAM" id="SSF144091">
    <property type="entry name" value="Rhomboid-like"/>
    <property type="match status" value="1"/>
</dbReference>
<keyword evidence="4" id="KW-0378">Hydrolase</keyword>
<accession>A0ABR1PZ77</accession>
<comment type="similarity">
    <text evidence="2">Belongs to the peptidase S54 family.</text>
</comment>
<dbReference type="Pfam" id="PF01694">
    <property type="entry name" value="Rhomboid"/>
    <property type="match status" value="1"/>
</dbReference>
<evidence type="ECO:0000256" key="1">
    <source>
        <dbReference type="ARBA" id="ARBA00004141"/>
    </source>
</evidence>
<evidence type="ECO:0000259" key="8">
    <source>
        <dbReference type="Pfam" id="PF01694"/>
    </source>
</evidence>
<evidence type="ECO:0000313" key="9">
    <source>
        <dbReference type="EMBL" id="KAK7943043.1"/>
    </source>
</evidence>
<keyword evidence="6 7" id="KW-0472">Membrane</keyword>
<keyword evidence="3 7" id="KW-0812">Transmembrane</keyword>
<name>A0ABR1PZ77_9PEZI</name>
<dbReference type="InterPro" id="IPR050925">
    <property type="entry name" value="Rhomboid_protease_S54"/>
</dbReference>
<dbReference type="PANTHER" id="PTHR43731:SF14">
    <property type="entry name" value="PRESENILIN-ASSOCIATED RHOMBOID-LIKE PROTEIN, MITOCHONDRIAL"/>
    <property type="match status" value="1"/>
</dbReference>
<organism evidence="9 10">
    <name type="scientific">Apiospora aurea</name>
    <dbReference type="NCBI Taxonomy" id="335848"/>
    <lineage>
        <taxon>Eukaryota</taxon>
        <taxon>Fungi</taxon>
        <taxon>Dikarya</taxon>
        <taxon>Ascomycota</taxon>
        <taxon>Pezizomycotina</taxon>
        <taxon>Sordariomycetes</taxon>
        <taxon>Xylariomycetidae</taxon>
        <taxon>Amphisphaeriales</taxon>
        <taxon>Apiosporaceae</taxon>
        <taxon>Apiospora</taxon>
    </lineage>
</organism>
<dbReference type="Proteomes" id="UP001391051">
    <property type="component" value="Unassembled WGS sequence"/>
</dbReference>
<comment type="caution">
    <text evidence="9">The sequence shown here is derived from an EMBL/GenBank/DDBJ whole genome shotgun (WGS) entry which is preliminary data.</text>
</comment>
<evidence type="ECO:0000256" key="3">
    <source>
        <dbReference type="ARBA" id="ARBA00022692"/>
    </source>
</evidence>
<feature type="domain" description="Peptidase S54 rhomboid" evidence="8">
    <location>
        <begin position="104"/>
        <end position="265"/>
    </location>
</feature>
<feature type="transmembrane region" description="Helical" evidence="7">
    <location>
        <begin position="32"/>
        <end position="51"/>
    </location>
</feature>
<dbReference type="InterPro" id="IPR035952">
    <property type="entry name" value="Rhomboid-like_sf"/>
</dbReference>
<evidence type="ECO:0000256" key="7">
    <source>
        <dbReference type="SAM" id="Phobius"/>
    </source>
</evidence>
<evidence type="ECO:0000256" key="2">
    <source>
        <dbReference type="ARBA" id="ARBA00009045"/>
    </source>
</evidence>
<proteinExistence type="inferred from homology"/>
<evidence type="ECO:0000313" key="10">
    <source>
        <dbReference type="Proteomes" id="UP001391051"/>
    </source>
</evidence>
<dbReference type="RefSeq" id="XP_066695074.1">
    <property type="nucleotide sequence ID" value="XM_066848378.1"/>
</dbReference>
<gene>
    <name evidence="9" type="ORF">PG986_012156</name>
</gene>
<dbReference type="Gene3D" id="1.20.1540.10">
    <property type="entry name" value="Rhomboid-like"/>
    <property type="match status" value="1"/>
</dbReference>
<evidence type="ECO:0000256" key="4">
    <source>
        <dbReference type="ARBA" id="ARBA00022801"/>
    </source>
</evidence>
<comment type="subcellular location">
    <subcellularLocation>
        <location evidence="1">Membrane</location>
        <topology evidence="1">Multi-pass membrane protein</topology>
    </subcellularLocation>
</comment>
<dbReference type="EMBL" id="JAQQWE010000008">
    <property type="protein sequence ID" value="KAK7943043.1"/>
    <property type="molecule type" value="Genomic_DNA"/>
</dbReference>
<dbReference type="GeneID" id="92081440"/>
<protein>
    <recommendedName>
        <fullName evidence="8">Peptidase S54 rhomboid domain-containing protein</fullName>
    </recommendedName>
</protein>